<comment type="caution">
    <text evidence="1">The sequence shown here is derived from an EMBL/GenBank/DDBJ whole genome shotgun (WGS) entry which is preliminary data.</text>
</comment>
<reference evidence="2" key="1">
    <citation type="journal article" date="2019" name="Int. J. Syst. Evol. Microbiol.">
        <title>The Global Catalogue of Microorganisms (GCM) 10K type strain sequencing project: providing services to taxonomists for standard genome sequencing and annotation.</title>
        <authorList>
            <consortium name="The Broad Institute Genomics Platform"/>
            <consortium name="The Broad Institute Genome Sequencing Center for Infectious Disease"/>
            <person name="Wu L."/>
            <person name="Ma J."/>
        </authorList>
    </citation>
    <scope>NUCLEOTIDE SEQUENCE [LARGE SCALE GENOMIC DNA]</scope>
    <source>
        <strain evidence="2">JCM 14234</strain>
    </source>
</reference>
<keyword evidence="2" id="KW-1185">Reference proteome</keyword>
<protein>
    <submittedName>
        <fullName evidence="1">Uncharacterized protein</fullName>
    </submittedName>
</protein>
<gene>
    <name evidence="1" type="ORF">GCM10010528_24500</name>
</gene>
<dbReference type="EMBL" id="BAAAVS010000052">
    <property type="protein sequence ID" value="GAA3044205.1"/>
    <property type="molecule type" value="Genomic_DNA"/>
</dbReference>
<name>A0ABP6LLR9_9ACTN</name>
<sequence>MQLIWFEKQMTEEPHERGVYFYDASDEDAPHCAYRVSTDFEVIEGNRMPLWLEVEAISDVTSPHWGARVELVNGAPRIVSLGFETRYGFDIGREVKVSDFQVTQKVIYDFYSAFTAALDKDGEPVRRIGDVLGDRSIRDFLQQRRTGRKRLRTPDYERAAQIYRENIDGTPTQAVSDAFGVGIRQGGNIVAECRRRQLLPPTRQGRKRA</sequence>
<proteinExistence type="predicted"/>
<evidence type="ECO:0000313" key="1">
    <source>
        <dbReference type="EMBL" id="GAA3044205.1"/>
    </source>
</evidence>
<evidence type="ECO:0000313" key="2">
    <source>
        <dbReference type="Proteomes" id="UP001501035"/>
    </source>
</evidence>
<dbReference type="Proteomes" id="UP001501035">
    <property type="component" value="Unassembled WGS sequence"/>
</dbReference>
<accession>A0ABP6LLR9</accession>
<organism evidence="1 2">
    <name type="scientific">Gordonia defluvii</name>
    <dbReference type="NCBI Taxonomy" id="283718"/>
    <lineage>
        <taxon>Bacteria</taxon>
        <taxon>Bacillati</taxon>
        <taxon>Actinomycetota</taxon>
        <taxon>Actinomycetes</taxon>
        <taxon>Mycobacteriales</taxon>
        <taxon>Gordoniaceae</taxon>
        <taxon>Gordonia</taxon>
    </lineage>
</organism>